<feature type="domain" description="Alpha-L-rhamnosidase C-terminal" evidence="7">
    <location>
        <begin position="801"/>
        <end position="875"/>
    </location>
</feature>
<dbReference type="EC" id="3.2.1.40" evidence="2"/>
<dbReference type="SUPFAM" id="SSF49785">
    <property type="entry name" value="Galactose-binding domain-like"/>
    <property type="match status" value="1"/>
</dbReference>
<proteinExistence type="predicted"/>
<dbReference type="Pfam" id="PF08531">
    <property type="entry name" value="Bac_rhamnosid_N"/>
    <property type="match status" value="1"/>
</dbReference>
<dbReference type="SUPFAM" id="SSF48208">
    <property type="entry name" value="Six-hairpin glycosidases"/>
    <property type="match status" value="1"/>
</dbReference>
<dbReference type="RefSeq" id="XP_040733168.1">
    <property type="nucleotide sequence ID" value="XM_040877054.1"/>
</dbReference>
<evidence type="ECO:0000313" key="9">
    <source>
        <dbReference type="Proteomes" id="UP000249363"/>
    </source>
</evidence>
<organism evidence="8 9">
    <name type="scientific">Talaromyces amestolkiae</name>
    <dbReference type="NCBI Taxonomy" id="1196081"/>
    <lineage>
        <taxon>Eukaryota</taxon>
        <taxon>Fungi</taxon>
        <taxon>Dikarya</taxon>
        <taxon>Ascomycota</taxon>
        <taxon>Pezizomycotina</taxon>
        <taxon>Eurotiomycetes</taxon>
        <taxon>Eurotiomycetidae</taxon>
        <taxon>Eurotiales</taxon>
        <taxon>Trichocomaceae</taxon>
        <taxon>Talaromyces</taxon>
        <taxon>Talaromyces sect. Talaromyces</taxon>
    </lineage>
</organism>
<evidence type="ECO:0000259" key="5">
    <source>
        <dbReference type="Pfam" id="PF08531"/>
    </source>
</evidence>
<dbReference type="InterPro" id="IPR008902">
    <property type="entry name" value="Rhamnosid_concanavalin"/>
</dbReference>
<feature type="domain" description="Alpha-L-rhamnosidase concanavalin-like" evidence="4">
    <location>
        <begin position="340"/>
        <end position="445"/>
    </location>
</feature>
<dbReference type="UniPathway" id="UPA00280"/>
<evidence type="ECO:0000313" key="8">
    <source>
        <dbReference type="EMBL" id="RAO68652.1"/>
    </source>
</evidence>
<comment type="catalytic activity">
    <reaction evidence="1">
        <text>Hydrolysis of terminal non-reducing alpha-L-rhamnose residues in alpha-L-rhamnosides.</text>
        <dbReference type="EC" id="3.2.1.40"/>
    </reaction>
</comment>
<dbReference type="InterPro" id="IPR035396">
    <property type="entry name" value="Bac_rhamnosid6H"/>
</dbReference>
<dbReference type="Gene3D" id="2.60.420.10">
    <property type="entry name" value="Maltose phosphorylase, domain 3"/>
    <property type="match status" value="1"/>
</dbReference>
<dbReference type="Pfam" id="PF25788">
    <property type="entry name" value="Ig_Rha78A_N"/>
    <property type="match status" value="1"/>
</dbReference>
<dbReference type="Pfam" id="PF05592">
    <property type="entry name" value="Bac_rhamnosid"/>
    <property type="match status" value="1"/>
</dbReference>
<dbReference type="EMBL" id="MIKG01000008">
    <property type="protein sequence ID" value="RAO68652.1"/>
    <property type="molecule type" value="Genomic_DNA"/>
</dbReference>
<dbReference type="AlphaFoldDB" id="A0A364KYM2"/>
<dbReference type="InterPro" id="IPR013783">
    <property type="entry name" value="Ig-like_fold"/>
</dbReference>
<name>A0A364KYM2_TALAM</name>
<dbReference type="InterPro" id="IPR016007">
    <property type="entry name" value="Alpha_rhamnosid"/>
</dbReference>
<dbReference type="GO" id="GO:0030596">
    <property type="term" value="F:alpha-L-rhamnosidase activity"/>
    <property type="evidence" value="ECO:0007669"/>
    <property type="project" value="UniProtKB-EC"/>
</dbReference>
<evidence type="ECO:0000256" key="1">
    <source>
        <dbReference type="ARBA" id="ARBA00001445"/>
    </source>
</evidence>
<evidence type="ECO:0000259" key="7">
    <source>
        <dbReference type="Pfam" id="PF17390"/>
    </source>
</evidence>
<dbReference type="Pfam" id="PF17390">
    <property type="entry name" value="Bac_rhamnosid_C"/>
    <property type="match status" value="1"/>
</dbReference>
<dbReference type="Pfam" id="PF17389">
    <property type="entry name" value="Bac_rhamnosid6H"/>
    <property type="match status" value="1"/>
</dbReference>
<dbReference type="InterPro" id="IPR035398">
    <property type="entry name" value="Bac_rhamnosid_C"/>
</dbReference>
<dbReference type="PANTHER" id="PTHR33307:SF6">
    <property type="entry name" value="ALPHA-RHAMNOSIDASE (EUROFUNG)-RELATED"/>
    <property type="match status" value="1"/>
</dbReference>
<feature type="domain" description="Alpha-L-rhamnosidase six-hairpin glycosidase" evidence="6">
    <location>
        <begin position="449"/>
        <end position="799"/>
    </location>
</feature>
<evidence type="ECO:0000259" key="6">
    <source>
        <dbReference type="Pfam" id="PF17389"/>
    </source>
</evidence>
<dbReference type="GeneID" id="63793880"/>
<dbReference type="Proteomes" id="UP000249363">
    <property type="component" value="Unassembled WGS sequence"/>
</dbReference>
<dbReference type="GO" id="GO:0005975">
    <property type="term" value="P:carbohydrate metabolic process"/>
    <property type="evidence" value="ECO:0007669"/>
    <property type="project" value="InterPro"/>
</dbReference>
<sequence>MAELTALRFEQHHSGLGVQCSSPRISWTFSAVDESISDWQQLQYEICVRRETGTPLYFVIQSPDSSLVPWPSTPLQSREQAQVRVRVCGSWMDRNTRRAHSGWSAWSSWATVECSLLSAQDWIAVPISSPIVPLSHEDESLRPLLFRKTFELPATFDSVQRARLYITAFGVYRAYLNGCRIGDHEMSPGWTSYRYRIAYQVFDVTSLITTKGSNVLSIEVAEGWYAGRLGFDGGKRHIYGDRIAVMAQLEIDGLAGGRFKVASDISWKFHPSPIVNSEIYNGETYDARVEGENWNQQCPSNVDTDWETVSVLDFPRARLYAPNAPPVRITEILAPQKISTTPSGRIILDFGQNLVGKLLVRSMTLPVDGTVNFIHAEVIEDDGELGTRPLRGAKCVDKVISSGQPLIDWSPKFTFHGFRFVGIDGWDPRSEKKSWKSNIQALVIHTDFKQTGQFECSNIAINQLHQNACWSMRGNFLSIPTDCPQRDERLGWTGDIQIFGPSATFLYDVVGMLSEWMEDVACEQSDHNGVPPLVIPNILDHVWPSIPQALWGDVVIILPWVLYLSSGDRDILHRQYSSMTSWLDQGVRRGRDGLWDPEIWQLGDWLDPQAPPDEPGDCRTNGTLVADAYLVYVTSLMAKIAFVLKREGEGTHYSYKAQCLRALFQEKYITSSGLIVGDSQTAYSLAIVFGLLSTQLQLDTARCQLSARVRMAKFRVSTGFAGTPVILKALTETDNLSLAYRMLLEDRCPSWLYPITMGATTIWERWDSMLPNGSINPGQMTSFNHYALGSVVNWLHETVGGLRALEAGWKTALVSPQPGGSLTYASVSYESVYGHWSCRWKLQFDGDRNEAMTLCLDLIVPPNCRAVVRIQADEDGFSKLDESVGSGKHHWEIPFFPWSWPPQATAPFITNPGKHID</sequence>
<feature type="domain" description="Bacterial alpha-L-rhamnosidase N-terminal" evidence="5">
    <location>
        <begin position="158"/>
        <end position="331"/>
    </location>
</feature>
<dbReference type="PIRSF" id="PIRSF010631">
    <property type="entry name" value="A-rhamnsds"/>
    <property type="match status" value="1"/>
</dbReference>
<dbReference type="InterPro" id="IPR013737">
    <property type="entry name" value="Bac_rhamnosid_N"/>
</dbReference>
<evidence type="ECO:0000256" key="2">
    <source>
        <dbReference type="ARBA" id="ARBA00012652"/>
    </source>
</evidence>
<evidence type="ECO:0000259" key="4">
    <source>
        <dbReference type="Pfam" id="PF05592"/>
    </source>
</evidence>
<keyword evidence="9" id="KW-1185">Reference proteome</keyword>
<dbReference type="Gene3D" id="2.60.40.10">
    <property type="entry name" value="Immunoglobulins"/>
    <property type="match status" value="1"/>
</dbReference>
<dbReference type="InterPro" id="IPR008928">
    <property type="entry name" value="6-hairpin_glycosidase_sf"/>
</dbReference>
<dbReference type="PANTHER" id="PTHR33307">
    <property type="entry name" value="ALPHA-RHAMNOSIDASE (EUROFUNG)"/>
    <property type="match status" value="1"/>
</dbReference>
<dbReference type="Gene3D" id="1.50.10.10">
    <property type="match status" value="1"/>
</dbReference>
<accession>A0A364KYM2</accession>
<reference evidence="8 9" key="1">
    <citation type="journal article" date="2017" name="Biotechnol. Biofuels">
        <title>Differential beta-glucosidase expression as a function of carbon source availability in Talaromyces amestolkiae: a genomic and proteomic approach.</title>
        <authorList>
            <person name="de Eugenio L.I."/>
            <person name="Mendez-Liter J.A."/>
            <person name="Nieto-Dominguez M."/>
            <person name="Alonso L."/>
            <person name="Gil-Munoz J."/>
            <person name="Barriuso J."/>
            <person name="Prieto A."/>
            <person name="Martinez M.J."/>
        </authorList>
    </citation>
    <scope>NUCLEOTIDE SEQUENCE [LARGE SCALE GENOMIC DNA]</scope>
    <source>
        <strain evidence="8 9">CIB</strain>
    </source>
</reference>
<keyword evidence="3" id="KW-0378">Hydrolase</keyword>
<dbReference type="Gene3D" id="2.60.120.260">
    <property type="entry name" value="Galactose-binding domain-like"/>
    <property type="match status" value="2"/>
</dbReference>
<gene>
    <name evidence="8" type="ORF">BHQ10_004664</name>
</gene>
<dbReference type="InterPro" id="IPR008979">
    <property type="entry name" value="Galactose-bd-like_sf"/>
</dbReference>
<dbReference type="STRING" id="1196081.A0A364KYM2"/>
<dbReference type="InterPro" id="IPR012341">
    <property type="entry name" value="6hp_glycosidase-like_sf"/>
</dbReference>
<dbReference type="OrthoDB" id="10036721at2759"/>
<comment type="caution">
    <text evidence="8">The sequence shown here is derived from an EMBL/GenBank/DDBJ whole genome shotgun (WGS) entry which is preliminary data.</text>
</comment>
<protein>
    <recommendedName>
        <fullName evidence="2">alpha-L-rhamnosidase</fullName>
        <ecNumber evidence="2">3.2.1.40</ecNumber>
    </recommendedName>
</protein>
<evidence type="ECO:0000256" key="3">
    <source>
        <dbReference type="ARBA" id="ARBA00022801"/>
    </source>
</evidence>